<sequence length="373" mass="41536">MSKGVSRKKALFVVNSLAGGGAERTCVYLANVMAQDADVDIVTLYEDASMPELAGVHIESLGLGRDVGKAAKLSQLFAARKKLDAFVSRREQEGRYDLVTAHLTASHVLTSFSRVAERCLYVHHSLPFAIHQLYPMPLLRYLRRIYRHGQSVSVSDGVRRQVVELFGADPSNVTTIYNAVPCEHIREKMHEDIPFEKEFLLCVGRLASSKRFDRMVRAFAEGGFDERFDLVFLGEGPLKGDLMNLAESLGVGASVYFPGYTENPYAWMNRSSAMIMTSDREALPTVLIEGLMAGTRVVSADCDFGPREILTGEFAAYLVQPDSIGDYIEAIKGALESYPSPSAELFRRYDADEVVRQYFARYEALVRADTEVE</sequence>
<dbReference type="PANTHER" id="PTHR12526">
    <property type="entry name" value="GLYCOSYLTRANSFERASE"/>
    <property type="match status" value="1"/>
</dbReference>
<feature type="domain" description="Glycosyltransferase subfamily 4-like N-terminal" evidence="4">
    <location>
        <begin position="20"/>
        <end position="183"/>
    </location>
</feature>
<dbReference type="Pfam" id="PF13439">
    <property type="entry name" value="Glyco_transf_4"/>
    <property type="match status" value="1"/>
</dbReference>
<reference evidence="5 6" key="1">
    <citation type="submission" date="2020-10" db="EMBL/GenBank/DDBJ databases">
        <title>Eggerthella sp. nov., isolated from human feces.</title>
        <authorList>
            <person name="Yajun G."/>
        </authorList>
    </citation>
    <scope>NUCLEOTIDE SEQUENCE [LARGE SCALE GENOMIC DNA]</scope>
    <source>
        <strain evidence="5 6">HF-1101</strain>
    </source>
</reference>
<name>A0A6L7IS60_9ACTN</name>
<dbReference type="Gene3D" id="3.40.50.2000">
    <property type="entry name" value="Glycogen Phosphorylase B"/>
    <property type="match status" value="2"/>
</dbReference>
<dbReference type="EMBL" id="CP063310">
    <property type="protein sequence ID" value="QOS67042.1"/>
    <property type="molecule type" value="Genomic_DNA"/>
</dbReference>
<dbReference type="SUPFAM" id="SSF53756">
    <property type="entry name" value="UDP-Glycosyltransferase/glycogen phosphorylase"/>
    <property type="match status" value="1"/>
</dbReference>
<dbReference type="PANTHER" id="PTHR12526:SF638">
    <property type="entry name" value="SPORE COAT PROTEIN SA"/>
    <property type="match status" value="1"/>
</dbReference>
<dbReference type="GO" id="GO:0016757">
    <property type="term" value="F:glycosyltransferase activity"/>
    <property type="evidence" value="ECO:0007669"/>
    <property type="project" value="UniProtKB-KW"/>
</dbReference>
<proteinExistence type="predicted"/>
<evidence type="ECO:0000259" key="3">
    <source>
        <dbReference type="Pfam" id="PF00534"/>
    </source>
</evidence>
<gene>
    <name evidence="5" type="ORF">GS424_010845</name>
</gene>
<evidence type="ECO:0000313" key="6">
    <source>
        <dbReference type="Proteomes" id="UP000478463"/>
    </source>
</evidence>
<accession>A0A6L7IS60</accession>
<feature type="domain" description="Glycosyl transferase family 1" evidence="3">
    <location>
        <begin position="192"/>
        <end position="339"/>
    </location>
</feature>
<evidence type="ECO:0000256" key="1">
    <source>
        <dbReference type="ARBA" id="ARBA00022676"/>
    </source>
</evidence>
<dbReference type="Proteomes" id="UP000478463">
    <property type="component" value="Chromosome"/>
</dbReference>
<dbReference type="RefSeq" id="WP_160942202.1">
    <property type="nucleotide sequence ID" value="NZ_CP063310.1"/>
</dbReference>
<protein>
    <submittedName>
        <fullName evidence="5">Glycosyltransferase</fullName>
    </submittedName>
</protein>
<dbReference type="InterPro" id="IPR001296">
    <property type="entry name" value="Glyco_trans_1"/>
</dbReference>
<dbReference type="InterPro" id="IPR028098">
    <property type="entry name" value="Glyco_trans_4-like_N"/>
</dbReference>
<dbReference type="CDD" id="cd03811">
    <property type="entry name" value="GT4_GT28_WabH-like"/>
    <property type="match status" value="1"/>
</dbReference>
<dbReference type="AlphaFoldDB" id="A0A6L7IS60"/>
<keyword evidence="1" id="KW-0328">Glycosyltransferase</keyword>
<evidence type="ECO:0000313" key="5">
    <source>
        <dbReference type="EMBL" id="QOS67042.1"/>
    </source>
</evidence>
<organism evidence="5 6">
    <name type="scientific">Eggerthella guodeyinii</name>
    <dbReference type="NCBI Taxonomy" id="2690837"/>
    <lineage>
        <taxon>Bacteria</taxon>
        <taxon>Bacillati</taxon>
        <taxon>Actinomycetota</taxon>
        <taxon>Coriobacteriia</taxon>
        <taxon>Eggerthellales</taxon>
        <taxon>Eggerthellaceae</taxon>
        <taxon>Eggerthella</taxon>
    </lineage>
</organism>
<evidence type="ECO:0000259" key="4">
    <source>
        <dbReference type="Pfam" id="PF13439"/>
    </source>
</evidence>
<dbReference type="KEGG" id="egd:GS424_010845"/>
<keyword evidence="2 5" id="KW-0808">Transferase</keyword>
<dbReference type="Pfam" id="PF00534">
    <property type="entry name" value="Glycos_transf_1"/>
    <property type="match status" value="1"/>
</dbReference>
<evidence type="ECO:0000256" key="2">
    <source>
        <dbReference type="ARBA" id="ARBA00022679"/>
    </source>
</evidence>